<evidence type="ECO:0000313" key="11">
    <source>
        <dbReference type="Proteomes" id="UP000054495"/>
    </source>
</evidence>
<evidence type="ECO:0000256" key="2">
    <source>
        <dbReference type="ARBA" id="ARBA00004370"/>
    </source>
</evidence>
<dbReference type="SUPFAM" id="SSF81321">
    <property type="entry name" value="Family A G protein-coupled receptor-like"/>
    <property type="match status" value="2"/>
</dbReference>
<feature type="transmembrane region" description="Helical" evidence="8">
    <location>
        <begin position="7"/>
        <end position="27"/>
    </location>
</feature>
<dbReference type="InterPro" id="IPR002120">
    <property type="entry name" value="TRH_rcpt_1"/>
</dbReference>
<dbReference type="Gene3D" id="1.20.1070.10">
    <property type="entry name" value="Rhodopsin 7-helix transmembrane proteins"/>
    <property type="match status" value="2"/>
</dbReference>
<dbReference type="PANTHER" id="PTHR46061">
    <property type="entry name" value="THYROTROPIN-RELEASING HORMONE RECEPTOR"/>
    <property type="match status" value="1"/>
</dbReference>
<keyword evidence="11" id="KW-1185">Reference proteome</keyword>
<proteinExistence type="predicted"/>
<dbReference type="PROSITE" id="PS50262">
    <property type="entry name" value="G_PROTEIN_RECEP_F1_2"/>
    <property type="match status" value="1"/>
</dbReference>
<dbReference type="GO" id="GO:0016020">
    <property type="term" value="C:membrane"/>
    <property type="evidence" value="ECO:0007669"/>
    <property type="project" value="UniProtKB-SubCell"/>
</dbReference>
<evidence type="ECO:0000256" key="5">
    <source>
        <dbReference type="ARBA" id="ARBA00022989"/>
    </source>
</evidence>
<evidence type="ECO:0000256" key="8">
    <source>
        <dbReference type="SAM" id="Phobius"/>
    </source>
</evidence>
<protein>
    <recommendedName>
        <fullName evidence="3">Thyrotropin-releasing hormone receptor</fullName>
    </recommendedName>
    <alternativeName>
        <fullName evidence="7">Thyroliberin receptor</fullName>
    </alternativeName>
</protein>
<feature type="transmembrane region" description="Helical" evidence="8">
    <location>
        <begin position="181"/>
        <end position="204"/>
    </location>
</feature>
<evidence type="ECO:0000256" key="1">
    <source>
        <dbReference type="ARBA" id="ARBA00004100"/>
    </source>
</evidence>
<evidence type="ECO:0000256" key="4">
    <source>
        <dbReference type="ARBA" id="ARBA00022692"/>
    </source>
</evidence>
<reference evidence="10 11" key="1">
    <citation type="submission" date="2013-05" db="EMBL/GenBank/DDBJ databases">
        <title>Draft genome of the parasitic nematode Anyclostoma ceylanicum.</title>
        <authorList>
            <person name="Mitreva M."/>
        </authorList>
    </citation>
    <scope>NUCLEOTIDE SEQUENCE [LARGE SCALE GENOMIC DNA]</scope>
</reference>
<feature type="domain" description="G-protein coupled receptors family 1 profile" evidence="9">
    <location>
        <begin position="1"/>
        <end position="73"/>
    </location>
</feature>
<keyword evidence="5 8" id="KW-1133">Transmembrane helix</keyword>
<evidence type="ECO:0000256" key="6">
    <source>
        <dbReference type="ARBA" id="ARBA00023136"/>
    </source>
</evidence>
<gene>
    <name evidence="10" type="ORF">ANCCEY_00720</name>
</gene>
<comment type="subcellular location">
    <subcellularLocation>
        <location evidence="2">Membrane</location>
    </subcellularLocation>
</comment>
<feature type="transmembrane region" description="Helical" evidence="8">
    <location>
        <begin position="47"/>
        <end position="69"/>
    </location>
</feature>
<dbReference type="GO" id="GO:0004997">
    <property type="term" value="F:thyrotropin-releasing hormone receptor activity"/>
    <property type="evidence" value="ECO:0007669"/>
    <property type="project" value="InterPro"/>
</dbReference>
<dbReference type="InterPro" id="IPR000276">
    <property type="entry name" value="GPCR_Rhodpsn"/>
</dbReference>
<comment type="function">
    <text evidence="1">Receptor for thyrotropin-releasing hormone (TRH). Upon ligand binding, this G-protein-coupled receptor triggers activation of the phosphatidylinositol (IP3)-calcium-protein kinase C (PKC) pathway.</text>
</comment>
<evidence type="ECO:0000313" key="10">
    <source>
        <dbReference type="EMBL" id="EPB80165.1"/>
    </source>
</evidence>
<sequence>MRTGTNYFLANLALADLLVAAFCILQNMVHIVGFDHGNWTLGEAMCYIYVFMLHFIPCLSVGILVCVSIEKYLDSQSSGQTGASWQMSNGRTIVYKQDSLLQVPEDPQVKKRQRDLTESRRKVPYMPPALRYYDSATPAWVVRLLIVLVASFAILTLPHHARLLHTMWSTTPQCNNDWSILLQPLSYIFLFLSSAINPILYAFLSKRFREAASDIFYCK</sequence>
<dbReference type="PRINTS" id="PR00237">
    <property type="entry name" value="GPCRRHODOPSN"/>
</dbReference>
<keyword evidence="10" id="KW-0675">Receptor</keyword>
<evidence type="ECO:0000259" key="9">
    <source>
        <dbReference type="PROSITE" id="PS50262"/>
    </source>
</evidence>
<keyword evidence="4 8" id="KW-0812">Transmembrane</keyword>
<dbReference type="InterPro" id="IPR017452">
    <property type="entry name" value="GPCR_Rhodpsn_7TM"/>
</dbReference>
<keyword evidence="6 8" id="KW-0472">Membrane</keyword>
<dbReference type="PANTHER" id="PTHR46061:SF3">
    <property type="entry name" value="THYROTROPIN-RELEASING HORMONE RECEPTOR"/>
    <property type="match status" value="1"/>
</dbReference>
<dbReference type="EMBL" id="KE124783">
    <property type="protein sequence ID" value="EPB80165.1"/>
    <property type="molecule type" value="Genomic_DNA"/>
</dbReference>
<dbReference type="Pfam" id="PF00001">
    <property type="entry name" value="7tm_1"/>
    <property type="match status" value="1"/>
</dbReference>
<feature type="transmembrane region" description="Helical" evidence="8">
    <location>
        <begin position="140"/>
        <end position="161"/>
    </location>
</feature>
<evidence type="ECO:0000256" key="7">
    <source>
        <dbReference type="ARBA" id="ARBA00032251"/>
    </source>
</evidence>
<dbReference type="Proteomes" id="UP000054495">
    <property type="component" value="Unassembled WGS sequence"/>
</dbReference>
<name>A0A0D6M7R8_9BILA</name>
<evidence type="ECO:0000256" key="3">
    <source>
        <dbReference type="ARBA" id="ARBA00018873"/>
    </source>
</evidence>
<accession>A0A0D6M7R8</accession>
<dbReference type="AlphaFoldDB" id="A0A0D6M7R8"/>
<organism evidence="10 11">
    <name type="scientific">Ancylostoma ceylanicum</name>
    <dbReference type="NCBI Taxonomy" id="53326"/>
    <lineage>
        <taxon>Eukaryota</taxon>
        <taxon>Metazoa</taxon>
        <taxon>Ecdysozoa</taxon>
        <taxon>Nematoda</taxon>
        <taxon>Chromadorea</taxon>
        <taxon>Rhabditida</taxon>
        <taxon>Rhabditina</taxon>
        <taxon>Rhabditomorpha</taxon>
        <taxon>Strongyloidea</taxon>
        <taxon>Ancylostomatidae</taxon>
        <taxon>Ancylostomatinae</taxon>
        <taxon>Ancylostoma</taxon>
    </lineage>
</organism>